<comment type="caution">
    <text evidence="2">The sequence shown here is derived from an EMBL/GenBank/DDBJ whole genome shotgun (WGS) entry which is preliminary data.</text>
</comment>
<evidence type="ECO:0000313" key="2">
    <source>
        <dbReference type="EMBL" id="GGR20253.1"/>
    </source>
</evidence>
<gene>
    <name evidence="2" type="ORF">GCM10010497_23110</name>
</gene>
<feature type="region of interest" description="Disordered" evidence="1">
    <location>
        <begin position="1"/>
        <end position="36"/>
    </location>
</feature>
<feature type="compositionally biased region" description="Basic and acidic residues" evidence="1">
    <location>
        <begin position="25"/>
        <end position="36"/>
    </location>
</feature>
<dbReference type="GeneID" id="95452430"/>
<proteinExistence type="predicted"/>
<name>A0AAV4KGJ6_9ACTN</name>
<dbReference type="AlphaFoldDB" id="A0AAV4KGJ6"/>
<dbReference type="EMBL" id="BMSJ01000003">
    <property type="protein sequence ID" value="GGR20253.1"/>
    <property type="molecule type" value="Genomic_DNA"/>
</dbReference>
<sequence>MTVPEENRPKTTSTDETVETQDAQSGEKRDEGAMGRTLREAIEDRIVRVERHFGAWFPRDYPGTTGSLSRVPPADDFLVIDALDELIGNDEAGEFQRRFPGAVVVGGDGSREPLAYDFREETPPLVTLDVSTEDWLEVGRNQYHAVLTTTALAECVPEPRSRGQSQPGRVLGPATYGAVRFLLGYG</sequence>
<protein>
    <submittedName>
        <fullName evidence="2">Uncharacterized protein</fullName>
    </submittedName>
</protein>
<dbReference type="RefSeq" id="WP_079131633.1">
    <property type="nucleotide sequence ID" value="NZ_BMSJ01000003.1"/>
</dbReference>
<accession>A0AAV4KGJ6</accession>
<reference evidence="2 3" key="1">
    <citation type="journal article" date="2014" name="Int. J. Syst. Evol. Microbiol.">
        <title>Complete genome sequence of Corynebacterium casei LMG S-19264T (=DSM 44701T), isolated from a smear-ripened cheese.</title>
        <authorList>
            <consortium name="US DOE Joint Genome Institute (JGI-PGF)"/>
            <person name="Walter F."/>
            <person name="Albersmeier A."/>
            <person name="Kalinowski J."/>
            <person name="Ruckert C."/>
        </authorList>
    </citation>
    <scope>NUCLEOTIDE SEQUENCE [LARGE SCALE GENOMIC DNA]</scope>
    <source>
        <strain evidence="2 3">JCM 4205</strain>
    </source>
</reference>
<dbReference type="Proteomes" id="UP000642014">
    <property type="component" value="Unassembled WGS sequence"/>
</dbReference>
<feature type="compositionally biased region" description="Polar residues" evidence="1">
    <location>
        <begin position="10"/>
        <end position="24"/>
    </location>
</feature>
<evidence type="ECO:0000313" key="3">
    <source>
        <dbReference type="Proteomes" id="UP000642014"/>
    </source>
</evidence>
<organism evidence="2 3">
    <name type="scientific">Streptomyces cinereoruber</name>
    <dbReference type="NCBI Taxonomy" id="67260"/>
    <lineage>
        <taxon>Bacteria</taxon>
        <taxon>Bacillati</taxon>
        <taxon>Actinomycetota</taxon>
        <taxon>Actinomycetes</taxon>
        <taxon>Kitasatosporales</taxon>
        <taxon>Streptomycetaceae</taxon>
        <taxon>Streptomyces</taxon>
    </lineage>
</organism>
<evidence type="ECO:0000256" key="1">
    <source>
        <dbReference type="SAM" id="MobiDB-lite"/>
    </source>
</evidence>